<organism evidence="2 3">
    <name type="scientific">Glossina austeni</name>
    <name type="common">Savannah tsetse fly</name>
    <dbReference type="NCBI Taxonomy" id="7395"/>
    <lineage>
        <taxon>Eukaryota</taxon>
        <taxon>Metazoa</taxon>
        <taxon>Ecdysozoa</taxon>
        <taxon>Arthropoda</taxon>
        <taxon>Hexapoda</taxon>
        <taxon>Insecta</taxon>
        <taxon>Pterygota</taxon>
        <taxon>Neoptera</taxon>
        <taxon>Endopterygota</taxon>
        <taxon>Diptera</taxon>
        <taxon>Brachycera</taxon>
        <taxon>Muscomorpha</taxon>
        <taxon>Hippoboscoidea</taxon>
        <taxon>Glossinidae</taxon>
        <taxon>Glossina</taxon>
    </lineage>
</organism>
<dbReference type="Proteomes" id="UP000078200">
    <property type="component" value="Unassembled WGS sequence"/>
</dbReference>
<accession>A0A1A9V8E9</accession>
<sequence length="101" mass="11631">MIRRKNLKSSNSGNSESNSSPLATSNSITHPGSASILRQTQQQLSYNQFFDMRHGMLLNCVNALLRKELCRDTLSGEFRSNSFENYYITLIQHIYIHIQTY</sequence>
<feature type="compositionally biased region" description="Low complexity" evidence="1">
    <location>
        <begin position="9"/>
        <end position="20"/>
    </location>
</feature>
<evidence type="ECO:0000313" key="3">
    <source>
        <dbReference type="Proteomes" id="UP000078200"/>
    </source>
</evidence>
<reference evidence="2" key="1">
    <citation type="submission" date="2020-05" db="UniProtKB">
        <authorList>
            <consortium name="EnsemblMetazoa"/>
        </authorList>
    </citation>
    <scope>IDENTIFICATION</scope>
    <source>
        <strain evidence="2">TTRI</strain>
    </source>
</reference>
<proteinExistence type="predicted"/>
<keyword evidence="3" id="KW-1185">Reference proteome</keyword>
<name>A0A1A9V8E9_GLOAU</name>
<dbReference type="VEuPathDB" id="VectorBase:GAUT029145"/>
<evidence type="ECO:0000313" key="2">
    <source>
        <dbReference type="EnsemblMetazoa" id="GAUT029145-PA"/>
    </source>
</evidence>
<dbReference type="EnsemblMetazoa" id="GAUT029145-RA">
    <property type="protein sequence ID" value="GAUT029145-PA"/>
    <property type="gene ID" value="GAUT029145"/>
</dbReference>
<dbReference type="AlphaFoldDB" id="A0A1A9V8E9"/>
<protein>
    <submittedName>
        <fullName evidence="2">Uncharacterized protein</fullName>
    </submittedName>
</protein>
<feature type="region of interest" description="Disordered" evidence="1">
    <location>
        <begin position="1"/>
        <end position="31"/>
    </location>
</feature>
<evidence type="ECO:0000256" key="1">
    <source>
        <dbReference type="SAM" id="MobiDB-lite"/>
    </source>
</evidence>
<feature type="compositionally biased region" description="Polar residues" evidence="1">
    <location>
        <begin position="21"/>
        <end position="31"/>
    </location>
</feature>